<dbReference type="GO" id="GO:0003677">
    <property type="term" value="F:DNA binding"/>
    <property type="evidence" value="ECO:0007669"/>
    <property type="project" value="UniProtKB-KW"/>
</dbReference>
<dbReference type="GO" id="GO:0005829">
    <property type="term" value="C:cytosol"/>
    <property type="evidence" value="ECO:0007669"/>
    <property type="project" value="TreeGrafter"/>
</dbReference>
<gene>
    <name evidence="6" type="ORF">CDV49_06215</name>
</gene>
<keyword evidence="2" id="KW-0805">Transcription regulation</keyword>
<dbReference type="EMBL" id="NIPW01000008">
    <property type="protein sequence ID" value="OWJ79467.1"/>
    <property type="molecule type" value="Genomic_DNA"/>
</dbReference>
<keyword evidence="7" id="KW-1185">Reference proteome</keyword>
<proteinExistence type="inferred from homology"/>
<dbReference type="PRINTS" id="PR00039">
    <property type="entry name" value="HTHLYSR"/>
</dbReference>
<evidence type="ECO:0000313" key="7">
    <source>
        <dbReference type="Proteomes" id="UP000196878"/>
    </source>
</evidence>
<protein>
    <submittedName>
        <fullName evidence="6">LysR family transcriptional regulator</fullName>
    </submittedName>
</protein>
<dbReference type="InterPro" id="IPR036388">
    <property type="entry name" value="WH-like_DNA-bd_sf"/>
</dbReference>
<evidence type="ECO:0000256" key="1">
    <source>
        <dbReference type="ARBA" id="ARBA00009437"/>
    </source>
</evidence>
<dbReference type="SUPFAM" id="SSF53850">
    <property type="entry name" value="Periplasmic binding protein-like II"/>
    <property type="match status" value="1"/>
</dbReference>
<name>A0A212AE35_9RHOB</name>
<dbReference type="Pfam" id="PF00126">
    <property type="entry name" value="HTH_1"/>
    <property type="match status" value="1"/>
</dbReference>
<keyword evidence="3" id="KW-0238">DNA-binding</keyword>
<dbReference type="Gene3D" id="1.10.10.10">
    <property type="entry name" value="Winged helix-like DNA-binding domain superfamily/Winged helix DNA-binding domain"/>
    <property type="match status" value="1"/>
</dbReference>
<comment type="caution">
    <text evidence="6">The sequence shown here is derived from an EMBL/GenBank/DDBJ whole genome shotgun (WGS) entry which is preliminary data.</text>
</comment>
<dbReference type="Gene3D" id="3.40.190.290">
    <property type="match status" value="1"/>
</dbReference>
<evidence type="ECO:0000259" key="5">
    <source>
        <dbReference type="PROSITE" id="PS50931"/>
    </source>
</evidence>
<dbReference type="AlphaFoldDB" id="A0A212AE35"/>
<feature type="domain" description="HTH lysR-type" evidence="5">
    <location>
        <begin position="7"/>
        <end position="64"/>
    </location>
</feature>
<dbReference type="InterPro" id="IPR005119">
    <property type="entry name" value="LysR_subst-bd"/>
</dbReference>
<evidence type="ECO:0000256" key="3">
    <source>
        <dbReference type="ARBA" id="ARBA00023125"/>
    </source>
</evidence>
<reference evidence="6 7" key="1">
    <citation type="submission" date="2016-12" db="EMBL/GenBank/DDBJ databases">
        <title>Comparison of Traditional DNA-DNA Hybridization with In Silico Genomic Analysis.</title>
        <authorList>
            <person name="Nicholson A.C."/>
            <person name="Humrighouse B.W."/>
            <person name="Graziano J."/>
            <person name="Lasker B."/>
            <person name="Whitney A.M."/>
            <person name="Mcquiston J.R."/>
        </authorList>
    </citation>
    <scope>NUCLEOTIDE SEQUENCE [LARGE SCALE GENOMIC DNA]</scope>
    <source>
        <strain evidence="6 7">H2240</strain>
    </source>
</reference>
<sequence>MSALLALKLSQFRLIAAIAEHGRLQSAAEALALTQPAASRMLSEIERIVGAPLFERHPRGMAPTLLGRILIRRAQGMMTAMTDLSREVQEMTEGRGGLVRAGAVTGPAVGYVVPAVRKLKALAPDVELRLDVGPSPQLVRGLEAGEYDFVVARLPGDADAAAFEITAGQVEMVHFVVRDGHPLGGAADVPVTALSDHPWIIQERGTPIRLAVERALLRNNATVPADVIATSSLVLMIALLRDSDAIGPMASEVAALLTHGGRASGLTTLKLAMPVIVPPYDVLTIRGRALSPAARRLRSLVTDEIRLHQFSA</sequence>
<evidence type="ECO:0000313" key="6">
    <source>
        <dbReference type="EMBL" id="OWJ79467.1"/>
    </source>
</evidence>
<organism evidence="6 7">
    <name type="scientific">Haematobacter genomosp. 1</name>
    <dbReference type="NCBI Taxonomy" id="366618"/>
    <lineage>
        <taxon>Bacteria</taxon>
        <taxon>Pseudomonadati</taxon>
        <taxon>Pseudomonadota</taxon>
        <taxon>Alphaproteobacteria</taxon>
        <taxon>Rhodobacterales</taxon>
        <taxon>Paracoccaceae</taxon>
        <taxon>Haematobacter</taxon>
    </lineage>
</organism>
<dbReference type="PROSITE" id="PS50931">
    <property type="entry name" value="HTH_LYSR"/>
    <property type="match status" value="1"/>
</dbReference>
<dbReference type="SUPFAM" id="SSF46785">
    <property type="entry name" value="Winged helix' DNA-binding domain"/>
    <property type="match status" value="1"/>
</dbReference>
<dbReference type="OrthoDB" id="9803030at2"/>
<dbReference type="GO" id="GO:0003700">
    <property type="term" value="F:DNA-binding transcription factor activity"/>
    <property type="evidence" value="ECO:0007669"/>
    <property type="project" value="InterPro"/>
</dbReference>
<dbReference type="InterPro" id="IPR000847">
    <property type="entry name" value="LysR_HTH_N"/>
</dbReference>
<evidence type="ECO:0000256" key="4">
    <source>
        <dbReference type="ARBA" id="ARBA00023163"/>
    </source>
</evidence>
<accession>A0A212AE35</accession>
<dbReference type="Pfam" id="PF03466">
    <property type="entry name" value="LysR_substrate"/>
    <property type="match status" value="1"/>
</dbReference>
<dbReference type="InterPro" id="IPR050950">
    <property type="entry name" value="HTH-type_LysR_regulators"/>
</dbReference>
<dbReference type="PANTHER" id="PTHR30419:SF8">
    <property type="entry name" value="NITROGEN ASSIMILATION TRANSCRIPTIONAL ACTIVATOR-RELATED"/>
    <property type="match status" value="1"/>
</dbReference>
<keyword evidence="4" id="KW-0804">Transcription</keyword>
<evidence type="ECO:0000256" key="2">
    <source>
        <dbReference type="ARBA" id="ARBA00023015"/>
    </source>
</evidence>
<comment type="similarity">
    <text evidence="1">Belongs to the LysR transcriptional regulatory family.</text>
</comment>
<dbReference type="Proteomes" id="UP000196878">
    <property type="component" value="Unassembled WGS sequence"/>
</dbReference>
<dbReference type="RefSeq" id="WP_088214696.1">
    <property type="nucleotide sequence ID" value="NZ_NIPW01000008.1"/>
</dbReference>
<dbReference type="PANTHER" id="PTHR30419">
    <property type="entry name" value="HTH-TYPE TRANSCRIPTIONAL REGULATOR YBHD"/>
    <property type="match status" value="1"/>
</dbReference>
<dbReference type="InterPro" id="IPR036390">
    <property type="entry name" value="WH_DNA-bd_sf"/>
</dbReference>